<evidence type="ECO:0000313" key="2">
    <source>
        <dbReference type="EMBL" id="RIB24609.1"/>
    </source>
</evidence>
<proteinExistence type="predicted"/>
<organism evidence="2 3">
    <name type="scientific">Gigaspora rosea</name>
    <dbReference type="NCBI Taxonomy" id="44941"/>
    <lineage>
        <taxon>Eukaryota</taxon>
        <taxon>Fungi</taxon>
        <taxon>Fungi incertae sedis</taxon>
        <taxon>Mucoromycota</taxon>
        <taxon>Glomeromycotina</taxon>
        <taxon>Glomeromycetes</taxon>
        <taxon>Diversisporales</taxon>
        <taxon>Gigasporaceae</taxon>
        <taxon>Gigaspora</taxon>
    </lineage>
</organism>
<feature type="region of interest" description="Disordered" evidence="1">
    <location>
        <begin position="65"/>
        <end position="87"/>
    </location>
</feature>
<reference evidence="2 3" key="1">
    <citation type="submission" date="2018-06" db="EMBL/GenBank/DDBJ databases">
        <title>Comparative genomics reveals the genomic features of Rhizophagus irregularis, R. cerebriforme, R. diaphanum and Gigaspora rosea, and their symbiotic lifestyle signature.</title>
        <authorList>
            <person name="Morin E."/>
            <person name="San Clemente H."/>
            <person name="Chen E.C.H."/>
            <person name="De La Providencia I."/>
            <person name="Hainaut M."/>
            <person name="Kuo A."/>
            <person name="Kohler A."/>
            <person name="Murat C."/>
            <person name="Tang N."/>
            <person name="Roy S."/>
            <person name="Loubradou J."/>
            <person name="Henrissat B."/>
            <person name="Grigoriev I.V."/>
            <person name="Corradi N."/>
            <person name="Roux C."/>
            <person name="Martin F.M."/>
        </authorList>
    </citation>
    <scope>NUCLEOTIDE SEQUENCE [LARGE SCALE GENOMIC DNA]</scope>
    <source>
        <strain evidence="2 3">DAOM 194757</strain>
    </source>
</reference>
<evidence type="ECO:0000256" key="1">
    <source>
        <dbReference type="SAM" id="MobiDB-lite"/>
    </source>
</evidence>
<gene>
    <name evidence="2" type="ORF">C2G38_2168096</name>
</gene>
<dbReference type="Proteomes" id="UP000266673">
    <property type="component" value="Unassembled WGS sequence"/>
</dbReference>
<dbReference type="AlphaFoldDB" id="A0A397VUF4"/>
<evidence type="ECO:0000313" key="3">
    <source>
        <dbReference type="Proteomes" id="UP000266673"/>
    </source>
</evidence>
<feature type="compositionally biased region" description="Polar residues" evidence="1">
    <location>
        <begin position="65"/>
        <end position="74"/>
    </location>
</feature>
<accession>A0A397VUF4</accession>
<sequence>METNTNSKASDEPSDHATISIDMSKIDGNTKAYIDVACQNSANMIITSIKAYIDQHIATQSEASHNHTFQATTTQHKEKQADQRSQSQQGIALWQNSTFKYTAQFNLSRNITTNEAPMLQSVNETMLTVLPPSSPMTNTEIALLKQLDPDYFNIQTPINLHALKLLTEKHPNCPFINYITNGIQYGFRFNFKGEHVRLIHERGGGHGLHKLHT</sequence>
<comment type="caution">
    <text evidence="2">The sequence shown here is derived from an EMBL/GenBank/DDBJ whole genome shotgun (WGS) entry which is preliminary data.</text>
</comment>
<dbReference type="EMBL" id="QKWP01000209">
    <property type="protein sequence ID" value="RIB24609.1"/>
    <property type="molecule type" value="Genomic_DNA"/>
</dbReference>
<protein>
    <submittedName>
        <fullName evidence="2">Uncharacterized protein</fullName>
    </submittedName>
</protein>
<name>A0A397VUF4_9GLOM</name>
<keyword evidence="3" id="KW-1185">Reference proteome</keyword>
<dbReference type="OrthoDB" id="2445141at2759"/>